<proteinExistence type="predicted"/>
<dbReference type="Proteomes" id="UP000008068">
    <property type="component" value="Unassembled WGS sequence"/>
</dbReference>
<evidence type="ECO:0000313" key="2">
    <source>
        <dbReference type="Proteomes" id="UP000008068"/>
    </source>
</evidence>
<dbReference type="InParanoid" id="G0MYD3"/>
<reference evidence="2" key="1">
    <citation type="submission" date="2011-07" db="EMBL/GenBank/DDBJ databases">
        <authorList>
            <consortium name="Caenorhabditis brenneri Sequencing and Analysis Consortium"/>
            <person name="Wilson R.K."/>
        </authorList>
    </citation>
    <scope>NUCLEOTIDE SEQUENCE [LARGE SCALE GENOMIC DNA]</scope>
    <source>
        <strain evidence="2">PB2801</strain>
    </source>
</reference>
<accession>G0MYD3</accession>
<dbReference type="HOGENOM" id="CLU_1929429_0_0_1"/>
<dbReference type="EMBL" id="GL379820">
    <property type="protein sequence ID" value="EGT47594.1"/>
    <property type="molecule type" value="Genomic_DNA"/>
</dbReference>
<sequence>MNGDDGTHSLPTGWFSIFSHVSYPPFLGLQSVKINANNSATGKVDNSYGTSRVDIGPKNCTCNDTLTTDVVSKNPDDAVKYCTCPDSLPTDFMPTNNVQKAENGIGNATRAKRVKRQHGCPGNEVWDLCTM</sequence>
<gene>
    <name evidence="1" type="ORF">CAEBREN_00058</name>
</gene>
<organism evidence="2">
    <name type="scientific">Caenorhabditis brenneri</name>
    <name type="common">Nematode worm</name>
    <dbReference type="NCBI Taxonomy" id="135651"/>
    <lineage>
        <taxon>Eukaryota</taxon>
        <taxon>Metazoa</taxon>
        <taxon>Ecdysozoa</taxon>
        <taxon>Nematoda</taxon>
        <taxon>Chromadorea</taxon>
        <taxon>Rhabditida</taxon>
        <taxon>Rhabditina</taxon>
        <taxon>Rhabditomorpha</taxon>
        <taxon>Rhabditoidea</taxon>
        <taxon>Rhabditidae</taxon>
        <taxon>Peloderinae</taxon>
        <taxon>Caenorhabditis</taxon>
    </lineage>
</organism>
<protein>
    <submittedName>
        <fullName evidence="1">Uncharacterized protein</fullName>
    </submittedName>
</protein>
<evidence type="ECO:0000313" key="1">
    <source>
        <dbReference type="EMBL" id="EGT47594.1"/>
    </source>
</evidence>
<name>G0MYD3_CAEBE</name>
<dbReference type="AlphaFoldDB" id="G0MYD3"/>
<keyword evidence="2" id="KW-1185">Reference proteome</keyword>